<dbReference type="Proteomes" id="UP000031620">
    <property type="component" value="Chromosome"/>
</dbReference>
<accession>A0A0A1GZF4</accession>
<organism evidence="1 2">
    <name type="scientific">Paucilactobacillus hokkaidonensis JCM 18461</name>
    <dbReference type="NCBI Taxonomy" id="1291742"/>
    <lineage>
        <taxon>Bacteria</taxon>
        <taxon>Bacillati</taxon>
        <taxon>Bacillota</taxon>
        <taxon>Bacilli</taxon>
        <taxon>Lactobacillales</taxon>
        <taxon>Lactobacillaceae</taxon>
        <taxon>Paucilactobacillus</taxon>
    </lineage>
</organism>
<dbReference type="HOGENOM" id="CLU_165429_0_0_9"/>
<sequence length="92" mass="10569">MQLTDFNLSTSELRGQLLMQVETKSSRFDISEIIIVSTDKLILTANSNLPILTLDQFRARCRQVNPHSSLFYQTTTKPLFGYQLKDQYILLG</sequence>
<name>A0A0A1GZF4_9LACO</name>
<evidence type="ECO:0000313" key="2">
    <source>
        <dbReference type="Proteomes" id="UP000031620"/>
    </source>
</evidence>
<dbReference type="EMBL" id="AP014680">
    <property type="protein sequence ID" value="BAP85851.1"/>
    <property type="molecule type" value="Genomic_DNA"/>
</dbReference>
<dbReference type="RefSeq" id="WP_041093775.1">
    <property type="nucleotide sequence ID" value="NZ_AP014680.1"/>
</dbReference>
<dbReference type="KEGG" id="lho:LOOC260_113150"/>
<evidence type="ECO:0000313" key="1">
    <source>
        <dbReference type="EMBL" id="BAP85851.1"/>
    </source>
</evidence>
<gene>
    <name evidence="1" type="ORF">LOOC260_113150</name>
</gene>
<dbReference type="STRING" id="1291742.LOOC260_113150"/>
<protein>
    <submittedName>
        <fullName evidence="1">Uncharacterized protein</fullName>
    </submittedName>
</protein>
<reference evidence="1 2" key="1">
    <citation type="submission" date="2014-11" db="EMBL/GenBank/DDBJ databases">
        <title>Complete genome sequence and analysis of Lactobacillus hokkaidonensis LOOC260T.</title>
        <authorList>
            <person name="Tanizawa Y."/>
            <person name="Tohno M."/>
            <person name="Kaminuma E."/>
            <person name="Nakamura Y."/>
            <person name="Arita M."/>
        </authorList>
    </citation>
    <scope>NUCLEOTIDE SEQUENCE [LARGE SCALE GENOMIC DNA]</scope>
    <source>
        <strain evidence="1 2">LOOC260</strain>
    </source>
</reference>
<dbReference type="AlphaFoldDB" id="A0A0A1GZF4"/>
<proteinExistence type="predicted"/>